<dbReference type="InterPro" id="IPR036504">
    <property type="entry name" value="CGI121/TPRKB_sf"/>
</dbReference>
<protein>
    <recommendedName>
        <fullName evidence="4">EKC/KEOPS complex subunit CGI121</fullName>
    </recommendedName>
    <alternativeName>
        <fullName evidence="3">EKC/KEOPS complex subunit cgi121</fullName>
    </alternativeName>
</protein>
<accession>A0A1E3QHB6</accession>
<dbReference type="STRING" id="984486.A0A1E3QHB6"/>
<sequence>MSPVTLSFPQFPECSVHVTVWCKISNTAAIKQQLMEGNQNYGHFAFINSDMVTSKAHLYSAIYRTLTNQVNGTMTSRNLNSEATISLSMNNKKITDNLKKFGINEHSERIIVLEFFEENGVDHCDSLKTLIEGEEAEFTDAFLRAHINWGELIKVYKLDKNKEMYYKEEQNREELFNVLNGSIQLNGF</sequence>
<dbReference type="GO" id="GO:0002949">
    <property type="term" value="P:tRNA threonylcarbamoyladenosine modification"/>
    <property type="evidence" value="ECO:0007669"/>
    <property type="project" value="TreeGrafter"/>
</dbReference>
<dbReference type="Pfam" id="PF08617">
    <property type="entry name" value="CGI-121"/>
    <property type="match status" value="1"/>
</dbReference>
<evidence type="ECO:0000256" key="3">
    <source>
        <dbReference type="ARBA" id="ARBA00015316"/>
    </source>
</evidence>
<evidence type="ECO:0000256" key="4">
    <source>
        <dbReference type="ARBA" id="ARBA00016009"/>
    </source>
</evidence>
<dbReference type="PANTHER" id="PTHR15840:SF10">
    <property type="entry name" value="EKC_KEOPS COMPLEX SUBUNIT TPRKB"/>
    <property type="match status" value="1"/>
</dbReference>
<dbReference type="Gene3D" id="3.30.2380.10">
    <property type="entry name" value="CGI121/TPRKB"/>
    <property type="match status" value="1"/>
</dbReference>
<dbReference type="GO" id="GO:0005634">
    <property type="term" value="C:nucleus"/>
    <property type="evidence" value="ECO:0007669"/>
    <property type="project" value="UniProtKB-SubCell"/>
</dbReference>
<keyword evidence="10" id="KW-1185">Reference proteome</keyword>
<proteinExistence type="inferred from homology"/>
<dbReference type="EMBL" id="KV454443">
    <property type="protein sequence ID" value="ODQ77103.1"/>
    <property type="molecule type" value="Genomic_DNA"/>
</dbReference>
<evidence type="ECO:0000313" key="9">
    <source>
        <dbReference type="EMBL" id="ODQ77103.1"/>
    </source>
</evidence>
<organism evidence="9 10">
    <name type="scientific">Babjeviella inositovora NRRL Y-12698</name>
    <dbReference type="NCBI Taxonomy" id="984486"/>
    <lineage>
        <taxon>Eukaryota</taxon>
        <taxon>Fungi</taxon>
        <taxon>Dikarya</taxon>
        <taxon>Ascomycota</taxon>
        <taxon>Saccharomycotina</taxon>
        <taxon>Pichiomycetes</taxon>
        <taxon>Serinales incertae sedis</taxon>
        <taxon>Babjeviella</taxon>
    </lineage>
</organism>
<comment type="subcellular location">
    <subcellularLocation>
        <location evidence="1">Nucleus</location>
    </subcellularLocation>
</comment>
<dbReference type="GO" id="GO:0000408">
    <property type="term" value="C:EKC/KEOPS complex"/>
    <property type="evidence" value="ECO:0007669"/>
    <property type="project" value="TreeGrafter"/>
</dbReference>
<keyword evidence="6 8" id="KW-0539">Nucleus</keyword>
<evidence type="ECO:0000313" key="10">
    <source>
        <dbReference type="Proteomes" id="UP000094336"/>
    </source>
</evidence>
<dbReference type="InterPro" id="IPR013926">
    <property type="entry name" value="CGI121/TPRKB"/>
</dbReference>
<evidence type="ECO:0000256" key="5">
    <source>
        <dbReference type="ARBA" id="ARBA00022694"/>
    </source>
</evidence>
<evidence type="ECO:0000256" key="7">
    <source>
        <dbReference type="ARBA" id="ARBA00025043"/>
    </source>
</evidence>
<dbReference type="Proteomes" id="UP000094336">
    <property type="component" value="Unassembled WGS sequence"/>
</dbReference>
<comment type="function">
    <text evidence="7">Component of the EKC/KEOPS complex that is required for the formation of a threonylcarbamoyl group on adenosine at position 37 (t(6)A37) in tRNAs that read codons beginning with adenine. The complex is probably involved in the transfer of the threonylcarbamoyl moiety of threonylcarbamoyl-AMP (TC-AMP) to the N6 group of A37. CGI121 acts as an allosteric effector that regulates the t(6)A activity of the complex. The EKC/KEOPS complex also promotes both telomere uncapping and telomere elongation. The complex is required for efficient recruitment of transcriptional coactivators. CGI121 is not required for tRNA modification.</text>
</comment>
<dbReference type="AlphaFoldDB" id="A0A1E3QHB6"/>
<name>A0A1E3QHB6_9ASCO</name>
<evidence type="ECO:0000256" key="8">
    <source>
        <dbReference type="RuleBase" id="RU004398"/>
    </source>
</evidence>
<evidence type="ECO:0000256" key="2">
    <source>
        <dbReference type="ARBA" id="ARBA00005546"/>
    </source>
</evidence>
<gene>
    <name evidence="9" type="ORF">BABINDRAFT_163833</name>
</gene>
<dbReference type="SUPFAM" id="SSF143870">
    <property type="entry name" value="PF0523-like"/>
    <property type="match status" value="1"/>
</dbReference>
<keyword evidence="5" id="KW-0819">tRNA processing</keyword>
<dbReference type="RefSeq" id="XP_018982431.1">
    <property type="nucleotide sequence ID" value="XM_019130130.1"/>
</dbReference>
<dbReference type="GeneID" id="30147983"/>
<dbReference type="PANTHER" id="PTHR15840">
    <property type="entry name" value="CGI-121 FAMILY MEMBER"/>
    <property type="match status" value="1"/>
</dbReference>
<comment type="similarity">
    <text evidence="2 8">Belongs to the CGI121/TPRKB family.</text>
</comment>
<evidence type="ECO:0000256" key="1">
    <source>
        <dbReference type="ARBA" id="ARBA00004123"/>
    </source>
</evidence>
<dbReference type="GO" id="GO:0005829">
    <property type="term" value="C:cytosol"/>
    <property type="evidence" value="ECO:0007669"/>
    <property type="project" value="TreeGrafter"/>
</dbReference>
<reference evidence="10" key="1">
    <citation type="submission" date="2016-05" db="EMBL/GenBank/DDBJ databases">
        <title>Comparative genomics of biotechnologically important yeasts.</title>
        <authorList>
            <consortium name="DOE Joint Genome Institute"/>
            <person name="Riley R."/>
            <person name="Haridas S."/>
            <person name="Wolfe K.H."/>
            <person name="Lopes M.R."/>
            <person name="Hittinger C.T."/>
            <person name="Goker M."/>
            <person name="Salamov A."/>
            <person name="Wisecaver J."/>
            <person name="Long T.M."/>
            <person name="Aerts A.L."/>
            <person name="Barry K."/>
            <person name="Choi C."/>
            <person name="Clum A."/>
            <person name="Coughlan A.Y."/>
            <person name="Deshpande S."/>
            <person name="Douglass A.P."/>
            <person name="Hanson S.J."/>
            <person name="Klenk H.-P."/>
            <person name="Labutti K."/>
            <person name="Lapidus A."/>
            <person name="Lindquist E."/>
            <person name="Lipzen A."/>
            <person name="Meier-Kolthoff J.P."/>
            <person name="Ohm R.A."/>
            <person name="Otillar R.P."/>
            <person name="Pangilinan J."/>
            <person name="Peng Y."/>
            <person name="Rokas A."/>
            <person name="Rosa C.A."/>
            <person name="Scheuner C."/>
            <person name="Sibirny A.A."/>
            <person name="Slot J.C."/>
            <person name="Stielow J.B."/>
            <person name="Sun H."/>
            <person name="Kurtzman C.P."/>
            <person name="Blackwell M."/>
            <person name="Grigoriev I.V."/>
            <person name="Jeffries T.W."/>
        </authorList>
    </citation>
    <scope>NUCLEOTIDE SEQUENCE [LARGE SCALE GENOMIC DNA]</scope>
    <source>
        <strain evidence="10">NRRL Y-12698</strain>
    </source>
</reference>
<dbReference type="OrthoDB" id="329139at2759"/>
<evidence type="ECO:0000256" key="6">
    <source>
        <dbReference type="ARBA" id="ARBA00023242"/>
    </source>
</evidence>